<keyword evidence="2 4" id="KW-0436">Ligase</keyword>
<gene>
    <name evidence="4" type="ORF">DEO72_LG5g999</name>
</gene>
<dbReference type="FunFam" id="3.30.300.30:FF:000007">
    <property type="entry name" value="4-coumarate--CoA ligase 2"/>
    <property type="match status" value="1"/>
</dbReference>
<sequence length="148" mass="16597">MDHVGAGYVDDLEATSATLVNGWLRTGDLCYFDNDGFLYVVDRLKELIKYKGYQVAPAELEKWLLSHPEINDAAVISYPDEEAGQVPMAIVVRQSQSSITEAEIIDFVAKQVAPYKKIRRVAFVDAIPKNALGKILRRDLKKLVTSRL</sequence>
<dbReference type="PANTHER" id="PTHR24096:SF160">
    <property type="entry name" value="4-COUMARATE--COA LIGASE-LIKE 9"/>
    <property type="match status" value="1"/>
</dbReference>
<evidence type="ECO:0000313" key="4">
    <source>
        <dbReference type="EMBL" id="QCD92930.1"/>
    </source>
</evidence>
<feature type="domain" description="AMP-binding enzyme C-terminal" evidence="3">
    <location>
        <begin position="59"/>
        <end position="134"/>
    </location>
</feature>
<keyword evidence="5" id="KW-1185">Reference proteome</keyword>
<name>A0A4D6LWS7_VIGUN</name>
<evidence type="ECO:0000259" key="3">
    <source>
        <dbReference type="Pfam" id="PF13193"/>
    </source>
</evidence>
<dbReference type="InterPro" id="IPR045851">
    <property type="entry name" value="AMP-bd_C_sf"/>
</dbReference>
<dbReference type="EMBL" id="CP039349">
    <property type="protein sequence ID" value="QCD92930.1"/>
    <property type="molecule type" value="Genomic_DNA"/>
</dbReference>
<accession>A0A4D6LWS7</accession>
<comment type="similarity">
    <text evidence="1">Belongs to the ATP-dependent AMP-binding enzyme family.</text>
</comment>
<dbReference type="Pfam" id="PF13193">
    <property type="entry name" value="AMP-binding_C"/>
    <property type="match status" value="1"/>
</dbReference>
<reference evidence="4 5" key="1">
    <citation type="submission" date="2019-04" db="EMBL/GenBank/DDBJ databases">
        <title>An improved genome assembly and genetic linkage map for asparagus bean, Vigna unguiculata ssp. sesquipedialis.</title>
        <authorList>
            <person name="Xia Q."/>
            <person name="Zhang R."/>
            <person name="Dong Y."/>
        </authorList>
    </citation>
    <scope>NUCLEOTIDE SEQUENCE [LARGE SCALE GENOMIC DNA]</scope>
    <source>
        <tissue evidence="4">Leaf</tissue>
    </source>
</reference>
<dbReference type="PANTHER" id="PTHR24096">
    <property type="entry name" value="LONG-CHAIN-FATTY-ACID--COA LIGASE"/>
    <property type="match status" value="1"/>
</dbReference>
<dbReference type="Proteomes" id="UP000501690">
    <property type="component" value="Linkage Group LG5"/>
</dbReference>
<evidence type="ECO:0000256" key="1">
    <source>
        <dbReference type="ARBA" id="ARBA00006432"/>
    </source>
</evidence>
<evidence type="ECO:0000256" key="2">
    <source>
        <dbReference type="ARBA" id="ARBA00022598"/>
    </source>
</evidence>
<organism evidence="4 5">
    <name type="scientific">Vigna unguiculata</name>
    <name type="common">Cowpea</name>
    <dbReference type="NCBI Taxonomy" id="3917"/>
    <lineage>
        <taxon>Eukaryota</taxon>
        <taxon>Viridiplantae</taxon>
        <taxon>Streptophyta</taxon>
        <taxon>Embryophyta</taxon>
        <taxon>Tracheophyta</taxon>
        <taxon>Spermatophyta</taxon>
        <taxon>Magnoliopsida</taxon>
        <taxon>eudicotyledons</taxon>
        <taxon>Gunneridae</taxon>
        <taxon>Pentapetalae</taxon>
        <taxon>rosids</taxon>
        <taxon>fabids</taxon>
        <taxon>Fabales</taxon>
        <taxon>Fabaceae</taxon>
        <taxon>Papilionoideae</taxon>
        <taxon>50 kb inversion clade</taxon>
        <taxon>NPAAA clade</taxon>
        <taxon>indigoferoid/millettioid clade</taxon>
        <taxon>Phaseoleae</taxon>
        <taxon>Vigna</taxon>
    </lineage>
</organism>
<dbReference type="SUPFAM" id="SSF56801">
    <property type="entry name" value="Acetyl-CoA synthetase-like"/>
    <property type="match status" value="1"/>
</dbReference>
<dbReference type="Gene3D" id="3.30.300.30">
    <property type="match status" value="1"/>
</dbReference>
<dbReference type="InterPro" id="IPR042099">
    <property type="entry name" value="ANL_N_sf"/>
</dbReference>
<dbReference type="AlphaFoldDB" id="A0A4D6LWS7"/>
<proteinExistence type="inferred from homology"/>
<protein>
    <submittedName>
        <fullName evidence="4">OPC-8:0 CoA ligase 1</fullName>
    </submittedName>
</protein>
<dbReference type="GO" id="GO:0016405">
    <property type="term" value="F:CoA-ligase activity"/>
    <property type="evidence" value="ECO:0007669"/>
    <property type="project" value="TreeGrafter"/>
</dbReference>
<evidence type="ECO:0000313" key="5">
    <source>
        <dbReference type="Proteomes" id="UP000501690"/>
    </source>
</evidence>
<dbReference type="Gene3D" id="3.40.50.12780">
    <property type="entry name" value="N-terminal domain of ligase-like"/>
    <property type="match status" value="1"/>
</dbReference>
<dbReference type="InterPro" id="IPR025110">
    <property type="entry name" value="AMP-bd_C"/>
</dbReference>